<sequence length="76" mass="8753">MTEISIRHTATPEEKIKTDKLLDALRAMIQTADPERRKALTETVVLFRDWPQSRSPALLNEIMLVIGAHPDTKWEQ</sequence>
<evidence type="ECO:0000313" key="1">
    <source>
        <dbReference type="EMBL" id="SEE50414.1"/>
    </source>
</evidence>
<reference evidence="1 2" key="1">
    <citation type="submission" date="2016-10" db="EMBL/GenBank/DDBJ databases">
        <authorList>
            <person name="de Groot N.N."/>
        </authorList>
    </citation>
    <scope>NUCLEOTIDE SEQUENCE [LARGE SCALE GENOMIC DNA]</scope>
    <source>
        <strain evidence="1 2">GAS522</strain>
    </source>
</reference>
<protein>
    <submittedName>
        <fullName evidence="1">Uncharacterized protein</fullName>
    </submittedName>
</protein>
<accession>A0A1H5JD86</accession>
<organism evidence="1 2">
    <name type="scientific">Bradyrhizobium lablabi</name>
    <dbReference type="NCBI Taxonomy" id="722472"/>
    <lineage>
        <taxon>Bacteria</taxon>
        <taxon>Pseudomonadati</taxon>
        <taxon>Pseudomonadota</taxon>
        <taxon>Alphaproteobacteria</taxon>
        <taxon>Hyphomicrobiales</taxon>
        <taxon>Nitrobacteraceae</taxon>
        <taxon>Bradyrhizobium</taxon>
    </lineage>
</organism>
<gene>
    <name evidence="1" type="ORF">SAMN05444171_7766</name>
</gene>
<name>A0A1H5JD86_9BRAD</name>
<dbReference type="AlphaFoldDB" id="A0A1H5JD86"/>
<proteinExistence type="predicted"/>
<evidence type="ECO:0000313" key="2">
    <source>
        <dbReference type="Proteomes" id="UP000183208"/>
    </source>
</evidence>
<dbReference type="EMBL" id="FNTI01000001">
    <property type="protein sequence ID" value="SEE50414.1"/>
    <property type="molecule type" value="Genomic_DNA"/>
</dbReference>
<dbReference type="Proteomes" id="UP000183208">
    <property type="component" value="Unassembled WGS sequence"/>
</dbReference>